<dbReference type="InterPro" id="IPR042621">
    <property type="entry name" value="TTC23/TTC23L"/>
</dbReference>
<dbReference type="PANTHER" id="PTHR14485">
    <property type="entry name" value="TETRATRICOPEPTIDE REPEAT PROTEIN 23"/>
    <property type="match status" value="1"/>
</dbReference>
<reference evidence="3" key="1">
    <citation type="submission" date="2024-04" db="EMBL/GenBank/DDBJ databases">
        <title>Salinicola lusitanus LLJ914,a marine bacterium isolated from the Okinawa Trough.</title>
        <authorList>
            <person name="Li J."/>
        </authorList>
    </citation>
    <scope>NUCLEOTIDE SEQUENCE [LARGE SCALE GENOMIC DNA]</scope>
</reference>
<dbReference type="PANTHER" id="PTHR14485:SF3">
    <property type="entry name" value="TETRATRICOPEPTIDE REPEAT PROTEIN 23"/>
    <property type="match status" value="1"/>
</dbReference>
<feature type="region of interest" description="Disordered" evidence="1">
    <location>
        <begin position="1"/>
        <end position="21"/>
    </location>
</feature>
<name>A0AAW0PFJ7_9GOBI</name>
<dbReference type="SUPFAM" id="SSF48452">
    <property type="entry name" value="TPR-like"/>
    <property type="match status" value="2"/>
</dbReference>
<dbReference type="Pfam" id="PF13424">
    <property type="entry name" value="TPR_12"/>
    <property type="match status" value="1"/>
</dbReference>
<dbReference type="InterPro" id="IPR011990">
    <property type="entry name" value="TPR-like_helical_dom_sf"/>
</dbReference>
<accession>A0AAW0PFJ7</accession>
<dbReference type="AlphaFoldDB" id="A0AAW0PFJ7"/>
<comment type="caution">
    <text evidence="2">The sequence shown here is derived from an EMBL/GenBank/DDBJ whole genome shotgun (WGS) entry which is preliminary data.</text>
</comment>
<evidence type="ECO:0000313" key="2">
    <source>
        <dbReference type="EMBL" id="KAK7925863.1"/>
    </source>
</evidence>
<dbReference type="EMBL" id="JBBPFD010000005">
    <property type="protein sequence ID" value="KAK7925863.1"/>
    <property type="molecule type" value="Genomic_DNA"/>
</dbReference>
<evidence type="ECO:0000256" key="1">
    <source>
        <dbReference type="SAM" id="MobiDB-lite"/>
    </source>
</evidence>
<dbReference type="Proteomes" id="UP001460270">
    <property type="component" value="Unassembled WGS sequence"/>
</dbReference>
<keyword evidence="3" id="KW-1185">Reference proteome</keyword>
<protein>
    <recommendedName>
        <fullName evidence="4">Tetratricopeptide repeat domain 23</fullName>
    </recommendedName>
</protein>
<dbReference type="Gene3D" id="1.25.40.10">
    <property type="entry name" value="Tetratricopeptide repeat domain"/>
    <property type="match status" value="3"/>
</dbReference>
<gene>
    <name evidence="2" type="ORF">WMY93_008173</name>
</gene>
<sequence length="392" mass="43895">MDQDHCREAEEKLSGITSPAQTTRSQLLLMPPEEKLQHFEASAQAHEDSGQYDACIQDLVRCVALVRLVYGKEHLKEAQAHSRLAKAYLQLKGWAPQALEHVSSARQILVLGSGDRLELKLCLLSLCLTQGAAALITHKYPFERERGLGWTVLDLCTAAEAESAFLQAEQILGPLAESGALLQEHRCDTELEICTGLTRVYRSQGQLEQALSRCERSLQLLKDLEQPERSWCVYRNMGHIQEEQGHVEEAVQLLSKAHSMLLTRTLPEEKEGAGLSHSLALLLSTSAHGQDKERAEDYFEQSLTLYRTSVGEKDQAYLTAQDDYCRFLLLRGQQERCAELLGASLPSKRALFGEMSAEVADTLQLLGSVEMSLGQMSRAYRSMRQTHKFHLC</sequence>
<organism evidence="2 3">
    <name type="scientific">Mugilogobius chulae</name>
    <name type="common">yellowstripe goby</name>
    <dbReference type="NCBI Taxonomy" id="88201"/>
    <lineage>
        <taxon>Eukaryota</taxon>
        <taxon>Metazoa</taxon>
        <taxon>Chordata</taxon>
        <taxon>Craniata</taxon>
        <taxon>Vertebrata</taxon>
        <taxon>Euteleostomi</taxon>
        <taxon>Actinopterygii</taxon>
        <taxon>Neopterygii</taxon>
        <taxon>Teleostei</taxon>
        <taxon>Neoteleostei</taxon>
        <taxon>Acanthomorphata</taxon>
        <taxon>Gobiaria</taxon>
        <taxon>Gobiiformes</taxon>
        <taxon>Gobioidei</taxon>
        <taxon>Gobiidae</taxon>
        <taxon>Gobionellinae</taxon>
        <taxon>Mugilogobius</taxon>
    </lineage>
</organism>
<proteinExistence type="predicted"/>
<evidence type="ECO:0000313" key="3">
    <source>
        <dbReference type="Proteomes" id="UP001460270"/>
    </source>
</evidence>
<evidence type="ECO:0008006" key="4">
    <source>
        <dbReference type="Google" id="ProtNLM"/>
    </source>
</evidence>
<feature type="compositionally biased region" description="Basic and acidic residues" evidence="1">
    <location>
        <begin position="1"/>
        <end position="13"/>
    </location>
</feature>